<dbReference type="STRING" id="868595.Desca_0490"/>
<dbReference type="Gene3D" id="3.20.20.10">
    <property type="entry name" value="Alanine racemase"/>
    <property type="match status" value="1"/>
</dbReference>
<comment type="similarity">
    <text evidence="5">Belongs to the alanine racemase family.</text>
</comment>
<comment type="cofactor">
    <cofactor evidence="2 5 6">
        <name>pyridoxal 5'-phosphate</name>
        <dbReference type="ChEBI" id="CHEBI:597326"/>
    </cofactor>
</comment>
<feature type="active site" description="Proton acceptor; specific for D-alanine" evidence="5">
    <location>
        <position position="36"/>
    </location>
</feature>
<reference evidence="9 10" key="1">
    <citation type="submission" date="2011-05" db="EMBL/GenBank/DDBJ databases">
        <title>Complete sequence of Desulfotomaculum carboxydivorans CO-1-SRB.</title>
        <authorList>
            <consortium name="US DOE Joint Genome Institute"/>
            <person name="Lucas S."/>
            <person name="Han J."/>
            <person name="Lapidus A."/>
            <person name="Cheng J.-F."/>
            <person name="Goodwin L."/>
            <person name="Pitluck S."/>
            <person name="Peters L."/>
            <person name="Mikhailova N."/>
            <person name="Lu M."/>
            <person name="Han C."/>
            <person name="Tapia R."/>
            <person name="Land M."/>
            <person name="Hauser L."/>
            <person name="Kyrpides N."/>
            <person name="Ivanova N."/>
            <person name="Pagani I."/>
            <person name="Stams A."/>
            <person name="Plugge C."/>
            <person name="Muyzer G."/>
            <person name="Kuever J."/>
            <person name="Parshina S."/>
            <person name="Ivanova A."/>
            <person name="Nazina T."/>
            <person name="Woyke T."/>
        </authorList>
    </citation>
    <scope>NUCLEOTIDE SEQUENCE [LARGE SCALE GENOMIC DNA]</scope>
    <source>
        <strain evidence="10">DSM 14880 / VKM B-2319 / CO-1-SRB</strain>
    </source>
</reference>
<dbReference type="InterPro" id="IPR011079">
    <property type="entry name" value="Ala_racemase_C"/>
</dbReference>
<dbReference type="HOGENOM" id="CLU_028393_2_2_9"/>
<feature type="domain" description="Alanine racemase C-terminal" evidence="8">
    <location>
        <begin position="243"/>
        <end position="371"/>
    </location>
</feature>
<dbReference type="NCBIfam" id="TIGR00492">
    <property type="entry name" value="alr"/>
    <property type="match status" value="1"/>
</dbReference>
<accession>F6B7D3</accession>
<name>F6B7D3_DESCC</name>
<evidence type="ECO:0000256" key="7">
    <source>
        <dbReference type="PIRSR" id="PIRSR600821-52"/>
    </source>
</evidence>
<dbReference type="FunFam" id="2.40.37.10:FF:000006">
    <property type="entry name" value="Alanine racemase"/>
    <property type="match status" value="1"/>
</dbReference>
<dbReference type="SUPFAM" id="SSF50621">
    <property type="entry name" value="Alanine racemase C-terminal domain-like"/>
    <property type="match status" value="1"/>
</dbReference>
<dbReference type="InterPro" id="IPR020622">
    <property type="entry name" value="Ala_racemase_pyridoxalP-BS"/>
</dbReference>
<dbReference type="InterPro" id="IPR029066">
    <property type="entry name" value="PLP-binding_barrel"/>
</dbReference>
<organism evidence="9 10">
    <name type="scientific">Desulfotomaculum nigrificans (strain DSM 14880 / VKM B-2319 / CO-1-SRB)</name>
    <name type="common">Desulfotomaculum carboxydivorans</name>
    <dbReference type="NCBI Taxonomy" id="868595"/>
    <lineage>
        <taxon>Bacteria</taxon>
        <taxon>Bacillati</taxon>
        <taxon>Bacillota</taxon>
        <taxon>Clostridia</taxon>
        <taxon>Eubacteriales</taxon>
        <taxon>Desulfotomaculaceae</taxon>
        <taxon>Desulfotomaculum</taxon>
    </lineage>
</organism>
<dbReference type="PANTHER" id="PTHR30511">
    <property type="entry name" value="ALANINE RACEMASE"/>
    <property type="match status" value="1"/>
</dbReference>
<comment type="function">
    <text evidence="5">Catalyzes the interconversion of L-alanine and D-alanine. May also act on other amino acids.</text>
</comment>
<evidence type="ECO:0000256" key="1">
    <source>
        <dbReference type="ARBA" id="ARBA00000316"/>
    </source>
</evidence>
<evidence type="ECO:0000313" key="9">
    <source>
        <dbReference type="EMBL" id="AEF93383.1"/>
    </source>
</evidence>
<dbReference type="InterPro" id="IPR001608">
    <property type="entry name" value="Ala_racemase_N"/>
</dbReference>
<dbReference type="EC" id="5.1.1.1" evidence="5"/>
<dbReference type="EMBL" id="CP002736">
    <property type="protein sequence ID" value="AEF93383.1"/>
    <property type="molecule type" value="Genomic_DNA"/>
</dbReference>
<dbReference type="Proteomes" id="UP000009226">
    <property type="component" value="Chromosome"/>
</dbReference>
<dbReference type="eggNOG" id="COG0787">
    <property type="taxonomic scope" value="Bacteria"/>
</dbReference>
<feature type="binding site" evidence="5 7">
    <location>
        <position position="134"/>
    </location>
    <ligand>
        <name>substrate</name>
    </ligand>
</feature>
<evidence type="ECO:0000313" key="10">
    <source>
        <dbReference type="Proteomes" id="UP000009226"/>
    </source>
</evidence>
<keyword evidence="4 5" id="KW-0413">Isomerase</keyword>
<dbReference type="PRINTS" id="PR00992">
    <property type="entry name" value="ALARACEMASE"/>
</dbReference>
<dbReference type="Pfam" id="PF00842">
    <property type="entry name" value="Ala_racemase_C"/>
    <property type="match status" value="1"/>
</dbReference>
<dbReference type="Gene3D" id="2.40.37.10">
    <property type="entry name" value="Lyase, Ornithine Decarboxylase, Chain A, domain 1"/>
    <property type="match status" value="1"/>
</dbReference>
<protein>
    <recommendedName>
        <fullName evidence="5">Alanine racemase</fullName>
        <ecNumber evidence="5">5.1.1.1</ecNumber>
    </recommendedName>
</protein>
<evidence type="ECO:0000256" key="4">
    <source>
        <dbReference type="ARBA" id="ARBA00023235"/>
    </source>
</evidence>
<evidence type="ECO:0000256" key="5">
    <source>
        <dbReference type="HAMAP-Rule" id="MF_01201"/>
    </source>
</evidence>
<dbReference type="InterPro" id="IPR000821">
    <property type="entry name" value="Ala_racemase"/>
</dbReference>
<keyword evidence="3 5" id="KW-0663">Pyridoxal phosphate</keyword>
<dbReference type="GO" id="GO:0030170">
    <property type="term" value="F:pyridoxal phosphate binding"/>
    <property type="evidence" value="ECO:0007669"/>
    <property type="project" value="UniProtKB-UniRule"/>
</dbReference>
<dbReference type="CDD" id="cd00430">
    <property type="entry name" value="PLPDE_III_AR"/>
    <property type="match status" value="1"/>
</dbReference>
<dbReference type="UniPathway" id="UPA00042">
    <property type="reaction ID" value="UER00497"/>
</dbReference>
<dbReference type="Pfam" id="PF01168">
    <property type="entry name" value="Ala_racemase_N"/>
    <property type="match status" value="1"/>
</dbReference>
<dbReference type="PANTHER" id="PTHR30511:SF0">
    <property type="entry name" value="ALANINE RACEMASE, CATABOLIC-RELATED"/>
    <property type="match status" value="1"/>
</dbReference>
<dbReference type="SUPFAM" id="SSF51419">
    <property type="entry name" value="PLP-binding barrel"/>
    <property type="match status" value="1"/>
</dbReference>
<comment type="catalytic activity">
    <reaction evidence="1 5">
        <text>L-alanine = D-alanine</text>
        <dbReference type="Rhea" id="RHEA:20249"/>
        <dbReference type="ChEBI" id="CHEBI:57416"/>
        <dbReference type="ChEBI" id="CHEBI:57972"/>
        <dbReference type="EC" id="5.1.1.1"/>
    </reaction>
</comment>
<proteinExistence type="inferred from homology"/>
<feature type="active site" description="Proton acceptor; specific for L-alanine" evidence="5">
    <location>
        <position position="264"/>
    </location>
</feature>
<dbReference type="GO" id="GO:0005829">
    <property type="term" value="C:cytosol"/>
    <property type="evidence" value="ECO:0007669"/>
    <property type="project" value="TreeGrafter"/>
</dbReference>
<keyword evidence="10" id="KW-1185">Reference proteome</keyword>
<dbReference type="KEGG" id="dca:Desca_0490"/>
<dbReference type="GO" id="GO:0030632">
    <property type="term" value="P:D-alanine biosynthetic process"/>
    <property type="evidence" value="ECO:0007669"/>
    <property type="project" value="UniProtKB-UniRule"/>
</dbReference>
<dbReference type="RefSeq" id="WP_013809651.1">
    <property type="nucleotide sequence ID" value="NC_015565.1"/>
</dbReference>
<gene>
    <name evidence="9" type="ordered locus">Desca_0490</name>
</gene>
<dbReference type="InterPro" id="IPR009006">
    <property type="entry name" value="Ala_racemase/Decarboxylase_C"/>
</dbReference>
<evidence type="ECO:0000256" key="6">
    <source>
        <dbReference type="PIRSR" id="PIRSR600821-50"/>
    </source>
</evidence>
<dbReference type="SMART" id="SM01005">
    <property type="entry name" value="Ala_racemase_C"/>
    <property type="match status" value="1"/>
</dbReference>
<dbReference type="HAMAP" id="MF_01201">
    <property type="entry name" value="Ala_racemase"/>
    <property type="match status" value="1"/>
</dbReference>
<evidence type="ECO:0000256" key="3">
    <source>
        <dbReference type="ARBA" id="ARBA00022898"/>
    </source>
</evidence>
<comment type="pathway">
    <text evidence="5">Amino-acid biosynthesis; D-alanine biosynthesis; D-alanine from L-alanine: step 1/1.</text>
</comment>
<dbReference type="GO" id="GO:0009252">
    <property type="term" value="P:peptidoglycan biosynthetic process"/>
    <property type="evidence" value="ECO:0007669"/>
    <property type="project" value="TreeGrafter"/>
</dbReference>
<sequence>MQEPIWAEIDLGAIRHNIKEVRRLVGPDREIMAVVKANGYGHGAVPVARAALSAGATRLAVARLNEAMVLRQAGINVPILVLGFIPPEQLATALTNHITLTLYRTDLAEEISRVAQKLGQPAVIHLKVDTGMGRLGFIPEQGIEEVKRVSQLAGLKLEGIYTHFAAADETDKSYTRWQLDRFLSFISALEEQGVSFALRHCANSAAIIDHPEAYLDMVRPGIIIYGLYPSEEVNKSRVDLRPAMALKTRVAHLKTVKPGTKISYGCTYTVPRETVIGSLPLGYADGYPRLLSSRGQVIIRGQRAPIVGRVCMDQSMVDVGHIPGVKVGDEVLIFGRDGADYLPVEEVAAWLGTINYEMVCLVGARVPRIYKE</sequence>
<evidence type="ECO:0000256" key="2">
    <source>
        <dbReference type="ARBA" id="ARBA00001933"/>
    </source>
</evidence>
<dbReference type="PROSITE" id="PS00395">
    <property type="entry name" value="ALANINE_RACEMASE"/>
    <property type="match status" value="1"/>
</dbReference>
<evidence type="ECO:0000259" key="8">
    <source>
        <dbReference type="SMART" id="SM01005"/>
    </source>
</evidence>
<feature type="modified residue" description="N6-(pyridoxal phosphate)lysine" evidence="5 6">
    <location>
        <position position="36"/>
    </location>
</feature>
<dbReference type="AlphaFoldDB" id="F6B7D3"/>
<dbReference type="GO" id="GO:0008784">
    <property type="term" value="F:alanine racemase activity"/>
    <property type="evidence" value="ECO:0007669"/>
    <property type="project" value="UniProtKB-UniRule"/>
</dbReference>
<dbReference type="FunFam" id="3.20.20.10:FF:000002">
    <property type="entry name" value="Alanine racemase"/>
    <property type="match status" value="1"/>
</dbReference>
<feature type="binding site" evidence="5 7">
    <location>
        <position position="312"/>
    </location>
    <ligand>
        <name>substrate</name>
    </ligand>
</feature>